<dbReference type="PIRSF" id="PIRSF038922">
    <property type="entry name" value="SRP72"/>
    <property type="match status" value="1"/>
</dbReference>
<evidence type="ECO:0000256" key="7">
    <source>
        <dbReference type="ARBA" id="ARBA00023135"/>
    </source>
</evidence>
<dbReference type="GO" id="GO:0008312">
    <property type="term" value="F:7S RNA binding"/>
    <property type="evidence" value="ECO:0007669"/>
    <property type="project" value="InterPro"/>
</dbReference>
<dbReference type="SUPFAM" id="SSF48452">
    <property type="entry name" value="TPR-like"/>
    <property type="match status" value="1"/>
</dbReference>
<evidence type="ECO:0000256" key="10">
    <source>
        <dbReference type="SAM" id="MobiDB-lite"/>
    </source>
</evidence>
<dbReference type="GO" id="GO:0043022">
    <property type="term" value="F:ribosome binding"/>
    <property type="evidence" value="ECO:0007669"/>
    <property type="project" value="TreeGrafter"/>
</dbReference>
<name>A0AAE8MTZ2_9PEZI</name>
<dbReference type="InterPro" id="IPR031545">
    <property type="entry name" value="SRP72_TPR-like"/>
</dbReference>
<dbReference type="InterPro" id="IPR013699">
    <property type="entry name" value="Signal_recog_part_SRP72_RNA-bd"/>
</dbReference>
<evidence type="ECO:0000259" key="11">
    <source>
        <dbReference type="Pfam" id="PF08492"/>
    </source>
</evidence>
<feature type="region of interest" description="Disordered" evidence="10">
    <location>
        <begin position="540"/>
        <end position="641"/>
    </location>
</feature>
<proteinExistence type="inferred from homology"/>
<evidence type="ECO:0000256" key="8">
    <source>
        <dbReference type="ARBA" id="ARBA00023274"/>
    </source>
</evidence>
<comment type="subcellular location">
    <subcellularLocation>
        <location evidence="2 9">Cytoplasm</location>
    </subcellularLocation>
    <subcellularLocation>
        <location evidence="1">Endoplasmic reticulum</location>
    </subcellularLocation>
</comment>
<dbReference type="PANTHER" id="PTHR14094">
    <property type="entry name" value="SIGNAL RECOGNITION PARTICLE 72"/>
    <property type="match status" value="1"/>
</dbReference>
<dbReference type="InterPro" id="IPR011990">
    <property type="entry name" value="TPR-like_helical_dom_sf"/>
</dbReference>
<dbReference type="GO" id="GO:0005783">
    <property type="term" value="C:endoplasmic reticulum"/>
    <property type="evidence" value="ECO:0007669"/>
    <property type="project" value="UniProtKB-SubCell"/>
</dbReference>
<evidence type="ECO:0000256" key="3">
    <source>
        <dbReference type="ARBA" id="ARBA00007676"/>
    </source>
</evidence>
<reference evidence="12" key="1">
    <citation type="submission" date="2018-03" db="EMBL/GenBank/DDBJ databases">
        <authorList>
            <person name="Guldener U."/>
        </authorList>
    </citation>
    <scope>NUCLEOTIDE SEQUENCE</scope>
</reference>
<feature type="compositionally biased region" description="Basic residues" evidence="10">
    <location>
        <begin position="588"/>
        <end position="597"/>
    </location>
</feature>
<evidence type="ECO:0000256" key="5">
    <source>
        <dbReference type="ARBA" id="ARBA00022490"/>
    </source>
</evidence>
<dbReference type="Pfam" id="PF17004">
    <property type="entry name" value="SRP_TPR_like"/>
    <property type="match status" value="1"/>
</dbReference>
<keyword evidence="6" id="KW-0256">Endoplasmic reticulum</keyword>
<feature type="compositionally biased region" description="Basic and acidic residues" evidence="10">
    <location>
        <begin position="548"/>
        <end position="557"/>
    </location>
</feature>
<organism evidence="12 13">
    <name type="scientific">Cephalotrichum gorgonifer</name>
    <dbReference type="NCBI Taxonomy" id="2041049"/>
    <lineage>
        <taxon>Eukaryota</taxon>
        <taxon>Fungi</taxon>
        <taxon>Dikarya</taxon>
        <taxon>Ascomycota</taxon>
        <taxon>Pezizomycotina</taxon>
        <taxon>Sordariomycetes</taxon>
        <taxon>Hypocreomycetidae</taxon>
        <taxon>Microascales</taxon>
        <taxon>Microascaceae</taxon>
        <taxon>Cephalotrichum</taxon>
    </lineage>
</organism>
<sequence>MSFKNPTATLNALLKAASIDDHEEILNTATAALKSSPTDVNLRYAQVVALLKLDRFDDALRAIETAGADLQQTCGLERAYALYKTGKLAEAREVLRPAVSAKLRGALHLDAQVAYRDERFDDAYAVIGELLDLPDEDDEEHDLRINISATAAQISSECGNVPNSVLDDDEDPDTFELAYNAACLALARGHFVKGVRLLTLATRLCDASEDLSDEEKQAEMVPILVQQAYAYSRMDMRKEAHDVYQSIDSSLSPDPESALLRGINSALLASDGANPFLLERIVSELLTLGHKVKLFGHQRALLNQLKQTLSLQCQKFSGVEKRTVAKAAPSIAPSNTHLGVLNVAAATQLASGKPALARCQELLQKRPLDTGLVLTAVQLAVRERNLGLASSVLQTFLDTLERADDPESRKVRYSPGLVALVVALHRAQGKERSVFAELSQVAAHARDSDEDLPESLLRGAGLELIKSHRIDEVQLASPAFESILERSPSDDVAAAGLIASSGKLESEVPSALSGKLPPVDELVSGVDVEALLDGGVVGSSATTQLKRKPAEEAERPASKRRRRVPKNAEPGKEPDPERWLPLRDRTSYRPRGKKGKKKALDSTQGGVVKEETLELVGGAGAVKVEKTTTSASSRKKKKGRK</sequence>
<evidence type="ECO:0000256" key="9">
    <source>
        <dbReference type="PIRNR" id="PIRNR038922"/>
    </source>
</evidence>
<keyword evidence="13" id="KW-1185">Reference proteome</keyword>
<dbReference type="GO" id="GO:0005786">
    <property type="term" value="C:signal recognition particle, endoplasmic reticulum targeting"/>
    <property type="evidence" value="ECO:0007669"/>
    <property type="project" value="UniProtKB-UniRule"/>
</dbReference>
<evidence type="ECO:0000256" key="4">
    <source>
        <dbReference type="ARBA" id="ARBA00018350"/>
    </source>
</evidence>
<evidence type="ECO:0000313" key="13">
    <source>
        <dbReference type="Proteomes" id="UP001187682"/>
    </source>
</evidence>
<evidence type="ECO:0000313" key="12">
    <source>
        <dbReference type="EMBL" id="SPN98853.1"/>
    </source>
</evidence>
<evidence type="ECO:0000256" key="2">
    <source>
        <dbReference type="ARBA" id="ARBA00004496"/>
    </source>
</evidence>
<accession>A0AAE8MTZ2</accession>
<dbReference type="Pfam" id="PF08492">
    <property type="entry name" value="SRP72"/>
    <property type="match status" value="1"/>
</dbReference>
<comment type="function">
    <text evidence="9">Component of the signal recognition particle (SRP) complex, a ribonucleoprotein complex that mediates the cotranslational targeting of secretory and membrane proteins to the endoplasmic reticulum (ER).</text>
</comment>
<dbReference type="Proteomes" id="UP001187682">
    <property type="component" value="Unassembled WGS sequence"/>
</dbReference>
<dbReference type="Gene3D" id="1.25.40.10">
    <property type="entry name" value="Tetratricopeptide repeat domain"/>
    <property type="match status" value="1"/>
</dbReference>
<dbReference type="InterPro" id="IPR026270">
    <property type="entry name" value="SRP72"/>
</dbReference>
<protein>
    <recommendedName>
        <fullName evidence="4 9">Signal recognition particle subunit SRP72</fullName>
    </recommendedName>
</protein>
<feature type="compositionally biased region" description="Basic and acidic residues" evidence="10">
    <location>
        <begin position="569"/>
        <end position="587"/>
    </location>
</feature>
<keyword evidence="5 9" id="KW-0963">Cytoplasm</keyword>
<gene>
    <name evidence="12" type="ORF">DNG_01894</name>
</gene>
<comment type="caution">
    <text evidence="12">The sequence shown here is derived from an EMBL/GenBank/DDBJ whole genome shotgun (WGS) entry which is preliminary data.</text>
</comment>
<feature type="domain" description="Signal recognition particle SRP72 subunit RNA-binding" evidence="11">
    <location>
        <begin position="548"/>
        <end position="590"/>
    </location>
</feature>
<comment type="similarity">
    <text evidence="3 9">Belongs to the SRP72 family.</text>
</comment>
<evidence type="ECO:0000256" key="6">
    <source>
        <dbReference type="ARBA" id="ARBA00022824"/>
    </source>
</evidence>
<evidence type="ECO:0000256" key="1">
    <source>
        <dbReference type="ARBA" id="ARBA00004240"/>
    </source>
</evidence>
<keyword evidence="7 9" id="KW-0733">Signal recognition particle</keyword>
<dbReference type="AlphaFoldDB" id="A0AAE8MTZ2"/>
<dbReference type="PANTHER" id="PTHR14094:SF9">
    <property type="entry name" value="SIGNAL RECOGNITION PARTICLE SUBUNIT SRP72"/>
    <property type="match status" value="1"/>
</dbReference>
<keyword evidence="8 9" id="KW-0687">Ribonucleoprotein</keyword>
<dbReference type="GO" id="GO:0006614">
    <property type="term" value="P:SRP-dependent cotranslational protein targeting to membrane"/>
    <property type="evidence" value="ECO:0007669"/>
    <property type="project" value="UniProtKB-UniRule"/>
</dbReference>
<dbReference type="EMBL" id="ONZQ02000002">
    <property type="protein sequence ID" value="SPN98853.1"/>
    <property type="molecule type" value="Genomic_DNA"/>
</dbReference>